<dbReference type="EMBL" id="CADCTM010000221">
    <property type="protein sequence ID" value="CAA9241147.1"/>
    <property type="molecule type" value="Genomic_DNA"/>
</dbReference>
<proteinExistence type="predicted"/>
<name>A0A6J4I4U9_9CYAN</name>
<reference evidence="1" key="1">
    <citation type="submission" date="2020-02" db="EMBL/GenBank/DDBJ databases">
        <authorList>
            <person name="Meier V. D."/>
        </authorList>
    </citation>
    <scope>NUCLEOTIDE SEQUENCE</scope>
    <source>
        <strain evidence="1">AVDCRST_MAG92</strain>
    </source>
</reference>
<accession>A0A6J4I4U9</accession>
<gene>
    <name evidence="1" type="ORF">AVDCRST_MAG92-1544</name>
</gene>
<protein>
    <submittedName>
        <fullName evidence="1">Uncharacterized protein</fullName>
    </submittedName>
</protein>
<organism evidence="1">
    <name type="scientific">uncultured Coleofasciculus sp</name>
    <dbReference type="NCBI Taxonomy" id="1267456"/>
    <lineage>
        <taxon>Bacteria</taxon>
        <taxon>Bacillati</taxon>
        <taxon>Cyanobacteriota</taxon>
        <taxon>Cyanophyceae</taxon>
        <taxon>Coleofasciculales</taxon>
        <taxon>Coleofasciculaceae</taxon>
        <taxon>Coleofasciculus</taxon>
        <taxon>environmental samples</taxon>
    </lineage>
</organism>
<sequence>MLGLTGNQSSASAMDSLPLEALGPSLHDVHQASELLSDRLNLTLRLLHTKNNNHLSRRNQSRKIGKDNGLASCVKCDRPTKLLAHSFKIK</sequence>
<evidence type="ECO:0000313" key="1">
    <source>
        <dbReference type="EMBL" id="CAA9241147.1"/>
    </source>
</evidence>
<dbReference type="AlphaFoldDB" id="A0A6J4I4U9"/>